<keyword evidence="7" id="KW-1185">Reference proteome</keyword>
<sequence>MLSLKSNPESKKAAFKPLSNILTQKKIDEISKSLHRPSKKLKQLHWEKIDKVDQTLWGESTHSRTDELMELGILKEVEDLFTIKETKKKVSPSSATAKTDKITFLPRDLSQQFGINLHMFSNFTEEQLISKVIKCDYDVLNNISVLEFFNKDELNEIGNGLLRNFKPYSTDFVTGSKPEKDVTVLERSDRIFLELCYNLRFYWRSRSRALLMIKTYEKDYYDLSKRIQTLDDAVKSVKNSKNLKNIFILIREIGNFMNNKPVEGFKLASLQKLNFIKDQNQNTFLQYLEKVIRRAYPEYLKFMEELSSLQDSSKISVEQLSVDIDAYIKTIKSVERSVESGNLSDPKKLHPDDRIVTKVLPRLPEAKRKYQLLEDQQKFVISDFEKLMKYFGENPSDAGSKASFFQKFQEFMNDFKRVQKQNHEEEQKIKIYEKRKAMMLMNKKAREESRGSVTTDGESDVDGKQEEDVVDNLLRKLKGVTNERRTSTTTSSRSRNMDQEDTKLLTRAQTLLEGTKNIT</sequence>
<dbReference type="EMBL" id="KV454208">
    <property type="protein sequence ID" value="ODQ62332.1"/>
    <property type="molecule type" value="Genomic_DNA"/>
</dbReference>
<dbReference type="GO" id="GO:0005522">
    <property type="term" value="F:profilin binding"/>
    <property type="evidence" value="ECO:0007669"/>
    <property type="project" value="UniProtKB-ARBA"/>
</dbReference>
<dbReference type="SUPFAM" id="SSF101447">
    <property type="entry name" value="Formin homology 2 domain (FH2 domain)"/>
    <property type="match status" value="1"/>
</dbReference>
<dbReference type="GO" id="GO:0005935">
    <property type="term" value="C:cellular bud neck"/>
    <property type="evidence" value="ECO:0007669"/>
    <property type="project" value="UniProtKB-ARBA"/>
</dbReference>
<feature type="region of interest" description="Disordered" evidence="4">
    <location>
        <begin position="444"/>
        <end position="519"/>
    </location>
</feature>
<feature type="domain" description="FH2" evidence="5">
    <location>
        <begin position="31"/>
        <end position="441"/>
    </location>
</feature>
<evidence type="ECO:0000256" key="1">
    <source>
        <dbReference type="ARBA" id="ARBA00023054"/>
    </source>
</evidence>
<organism evidence="6 7">
    <name type="scientific">Wickerhamomyces anomalus (strain ATCC 58044 / CBS 1984 / NCYC 433 / NRRL Y-366-8)</name>
    <name type="common">Yeast</name>
    <name type="synonym">Hansenula anomala</name>
    <dbReference type="NCBI Taxonomy" id="683960"/>
    <lineage>
        <taxon>Eukaryota</taxon>
        <taxon>Fungi</taxon>
        <taxon>Dikarya</taxon>
        <taxon>Ascomycota</taxon>
        <taxon>Saccharomycotina</taxon>
        <taxon>Saccharomycetes</taxon>
        <taxon>Phaffomycetales</taxon>
        <taxon>Wickerhamomycetaceae</taxon>
        <taxon>Wickerhamomyces</taxon>
    </lineage>
</organism>
<evidence type="ECO:0000313" key="7">
    <source>
        <dbReference type="Proteomes" id="UP000094112"/>
    </source>
</evidence>
<dbReference type="FunFam" id="1.20.58.2220:FF:000006">
    <property type="entry name" value="Cytokinesis protein sepA"/>
    <property type="match status" value="1"/>
</dbReference>
<dbReference type="GO" id="GO:0032153">
    <property type="term" value="C:cell division site"/>
    <property type="evidence" value="ECO:0007669"/>
    <property type="project" value="TreeGrafter"/>
</dbReference>
<dbReference type="Gene3D" id="1.20.58.2220">
    <property type="entry name" value="Formin, FH2 domain"/>
    <property type="match status" value="1"/>
</dbReference>
<feature type="coiled-coil region" evidence="3">
    <location>
        <begin position="408"/>
        <end position="435"/>
    </location>
</feature>
<dbReference type="Pfam" id="PF02181">
    <property type="entry name" value="FH2"/>
    <property type="match status" value="1"/>
</dbReference>
<dbReference type="GO" id="GO:0070649">
    <property type="term" value="P:formin-nucleated actin cable assembly"/>
    <property type="evidence" value="ECO:0007669"/>
    <property type="project" value="UniProtKB-ARBA"/>
</dbReference>
<dbReference type="InterPro" id="IPR042201">
    <property type="entry name" value="FH2_Formin_sf"/>
</dbReference>
<dbReference type="GO" id="GO:0071474">
    <property type="term" value="P:cellular hyperosmotic response"/>
    <property type="evidence" value="ECO:0007669"/>
    <property type="project" value="UniProtKB-ARBA"/>
</dbReference>
<accession>A0A1E3PBK0</accession>
<dbReference type="GO" id="GO:1903475">
    <property type="term" value="P:mitotic actomyosin contractile ring assembly"/>
    <property type="evidence" value="ECO:0007669"/>
    <property type="project" value="UniProtKB-ARBA"/>
</dbReference>
<dbReference type="PANTHER" id="PTHR47102">
    <property type="entry name" value="PROTEIN BNI1"/>
    <property type="match status" value="1"/>
</dbReference>
<dbReference type="OrthoDB" id="1104827at2759"/>
<dbReference type="STRING" id="683960.A0A1E3PBK0"/>
<dbReference type="Gene3D" id="6.10.30.50">
    <property type="match status" value="1"/>
</dbReference>
<evidence type="ECO:0000259" key="5">
    <source>
        <dbReference type="PROSITE" id="PS51444"/>
    </source>
</evidence>
<dbReference type="SMART" id="SM00498">
    <property type="entry name" value="FH2"/>
    <property type="match status" value="1"/>
</dbReference>
<dbReference type="PROSITE" id="PS51444">
    <property type="entry name" value="FH2"/>
    <property type="match status" value="1"/>
</dbReference>
<name>A0A1E3PBK0_WICAA</name>
<keyword evidence="1 3" id="KW-0175">Coiled coil</keyword>
<dbReference type="PANTHER" id="PTHR47102:SF1">
    <property type="entry name" value="BNI1-RELATED PROTEIN 1"/>
    <property type="match status" value="1"/>
</dbReference>
<evidence type="ECO:0000256" key="2">
    <source>
        <dbReference type="ARBA" id="ARBA00037935"/>
    </source>
</evidence>
<dbReference type="GO" id="GO:0051016">
    <property type="term" value="P:barbed-end actin filament capping"/>
    <property type="evidence" value="ECO:0007669"/>
    <property type="project" value="UniProtKB-ARBA"/>
</dbReference>
<comment type="similarity">
    <text evidence="2">Belongs to the formin homology family. BNI1 subfamily.</text>
</comment>
<evidence type="ECO:0000256" key="4">
    <source>
        <dbReference type="SAM" id="MobiDB-lite"/>
    </source>
</evidence>
<evidence type="ECO:0000313" key="6">
    <source>
        <dbReference type="EMBL" id="ODQ62332.1"/>
    </source>
</evidence>
<dbReference type="Proteomes" id="UP000094112">
    <property type="component" value="Unassembled WGS sequence"/>
</dbReference>
<dbReference type="GO" id="GO:0045010">
    <property type="term" value="P:actin nucleation"/>
    <property type="evidence" value="ECO:0007669"/>
    <property type="project" value="UniProtKB-ARBA"/>
</dbReference>
<feature type="compositionally biased region" description="Basic and acidic residues" evidence="4">
    <location>
        <begin position="495"/>
        <end position="504"/>
    </location>
</feature>
<dbReference type="RefSeq" id="XP_019041539.1">
    <property type="nucleotide sequence ID" value="XM_019181343.1"/>
</dbReference>
<proteinExistence type="inferred from homology"/>
<reference evidence="6 7" key="1">
    <citation type="journal article" date="2016" name="Proc. Natl. Acad. Sci. U.S.A.">
        <title>Comparative genomics of biotechnologically important yeasts.</title>
        <authorList>
            <person name="Riley R."/>
            <person name="Haridas S."/>
            <person name="Wolfe K.H."/>
            <person name="Lopes M.R."/>
            <person name="Hittinger C.T."/>
            <person name="Goeker M."/>
            <person name="Salamov A.A."/>
            <person name="Wisecaver J.H."/>
            <person name="Long T.M."/>
            <person name="Calvey C.H."/>
            <person name="Aerts A.L."/>
            <person name="Barry K.W."/>
            <person name="Choi C."/>
            <person name="Clum A."/>
            <person name="Coughlan A.Y."/>
            <person name="Deshpande S."/>
            <person name="Douglass A.P."/>
            <person name="Hanson S.J."/>
            <person name="Klenk H.-P."/>
            <person name="LaButti K.M."/>
            <person name="Lapidus A."/>
            <person name="Lindquist E.A."/>
            <person name="Lipzen A.M."/>
            <person name="Meier-Kolthoff J.P."/>
            <person name="Ohm R.A."/>
            <person name="Otillar R.P."/>
            <person name="Pangilinan J.L."/>
            <person name="Peng Y."/>
            <person name="Rokas A."/>
            <person name="Rosa C.A."/>
            <person name="Scheuner C."/>
            <person name="Sibirny A.A."/>
            <person name="Slot J.C."/>
            <person name="Stielow J.B."/>
            <person name="Sun H."/>
            <person name="Kurtzman C.P."/>
            <person name="Blackwell M."/>
            <person name="Grigoriev I.V."/>
            <person name="Jeffries T.W."/>
        </authorList>
    </citation>
    <scope>NUCLEOTIDE SEQUENCE [LARGE SCALE GENOMIC DNA]</scope>
    <source>
        <strain evidence="7">ATCC 58044 / CBS 1984 / NCYC 433 / NRRL Y-366-8</strain>
    </source>
</reference>
<dbReference type="GO" id="GO:0005737">
    <property type="term" value="C:cytoplasm"/>
    <property type="evidence" value="ECO:0007669"/>
    <property type="project" value="UniProtKB-ARBA"/>
</dbReference>
<dbReference type="InterPro" id="IPR051661">
    <property type="entry name" value="Actin_filament_regulator"/>
</dbReference>
<dbReference type="InterPro" id="IPR015425">
    <property type="entry name" value="FH2_Formin"/>
</dbReference>
<dbReference type="GeneID" id="30198589"/>
<protein>
    <recommendedName>
        <fullName evidence="5">FH2 domain-containing protein</fullName>
    </recommendedName>
</protein>
<dbReference type="AlphaFoldDB" id="A0A1E3PBK0"/>
<gene>
    <name evidence="6" type="ORF">WICANDRAFT_27146</name>
</gene>
<evidence type="ECO:0000256" key="3">
    <source>
        <dbReference type="SAM" id="Coils"/>
    </source>
</evidence>
<dbReference type="GO" id="GO:0043332">
    <property type="term" value="C:mating projection tip"/>
    <property type="evidence" value="ECO:0007669"/>
    <property type="project" value="TreeGrafter"/>
</dbReference>